<sequence length="443" mass="47969">MDQIQYYDANQIEGRSMTIILDNGKLETISKNSSKGAGIRALCCGSWGYTSIDGETDLETGIKNASELAASMNKNTPKERVILGDVPKRKVGSMPAIKINPEDISIEEKVELLREIEKYAKEESIKSTRVSYSESILMTRFMNSEGEEREYKTIKSGFSVSAVAAEGNNYQAGRESRFNIAGYEIFEKNDPYQLAKDAAETAKLLLKAKTPKGGALPVILDPELAGVFTHEAVGHASEADLVLQNDSVLSGKLGKQIASPKITVIDDPTLHEYGYYPFDAEGVPSEKTVLIKDGVLNSYMHSRETAGVFEGVSGNARAQGYSMPVVRMSNTYIDKGDATFEEMLEDIKDGIYLIGSRGGQVNTGEGVFQFNAEKGYLIQKGEITDLVRDVSLSGQTLDILNQIKMVGKDVKLHAGHCGKSGQTVPVTDGAPHISISKATVGGA</sequence>
<dbReference type="EMBL" id="SNYS01000007">
    <property type="protein sequence ID" value="TDQ69385.1"/>
    <property type="molecule type" value="Genomic_DNA"/>
</dbReference>
<dbReference type="PANTHER" id="PTHR30624:SF0">
    <property type="entry name" value="METALLOPROTEASE SLR0863"/>
    <property type="match status" value="1"/>
</dbReference>
<evidence type="ECO:0000256" key="2">
    <source>
        <dbReference type="ARBA" id="ARBA00022670"/>
    </source>
</evidence>
<protein>
    <submittedName>
        <fullName evidence="8">TldD protein</fullName>
    </submittedName>
</protein>
<keyword evidence="4" id="KW-0482">Metalloprotease</keyword>
<reference evidence="8 9" key="1">
    <citation type="submission" date="2019-03" db="EMBL/GenBank/DDBJ databases">
        <title>Genomic Encyclopedia of Type Strains, Phase IV (KMG-IV): sequencing the most valuable type-strain genomes for metagenomic binning, comparative biology and taxonomic classification.</title>
        <authorList>
            <person name="Goeker M."/>
        </authorList>
    </citation>
    <scope>NUCLEOTIDE SEQUENCE [LARGE SCALE GENOMIC DNA]</scope>
    <source>
        <strain evidence="8 9">DSM 13328</strain>
    </source>
</reference>
<feature type="domain" description="Metalloprotease TldD/E N-terminal" evidence="5">
    <location>
        <begin position="13"/>
        <end position="69"/>
    </location>
</feature>
<dbReference type="GO" id="GO:0006508">
    <property type="term" value="P:proteolysis"/>
    <property type="evidence" value="ECO:0007669"/>
    <property type="project" value="UniProtKB-KW"/>
</dbReference>
<name>A0A484F5B6_9EURY</name>
<evidence type="ECO:0000256" key="3">
    <source>
        <dbReference type="ARBA" id="ARBA00022801"/>
    </source>
</evidence>
<dbReference type="InterPro" id="IPR045570">
    <property type="entry name" value="Metalloprtase-TldD/E_cen_dom"/>
</dbReference>
<dbReference type="InterPro" id="IPR045569">
    <property type="entry name" value="Metalloprtase-TldD/E_C"/>
</dbReference>
<dbReference type="Proteomes" id="UP000294855">
    <property type="component" value="Unassembled WGS sequence"/>
</dbReference>
<accession>A0A484F5B6</accession>
<comment type="similarity">
    <text evidence="1">Belongs to the peptidase U62 family.</text>
</comment>
<dbReference type="InterPro" id="IPR035068">
    <property type="entry name" value="TldD/PmbA_N"/>
</dbReference>
<dbReference type="SUPFAM" id="SSF111283">
    <property type="entry name" value="Putative modulator of DNA gyrase, PmbA/TldD"/>
    <property type="match status" value="1"/>
</dbReference>
<dbReference type="GO" id="GO:0008237">
    <property type="term" value="F:metallopeptidase activity"/>
    <property type="evidence" value="ECO:0007669"/>
    <property type="project" value="UniProtKB-KW"/>
</dbReference>
<dbReference type="Pfam" id="PF01523">
    <property type="entry name" value="PmbA_TldD_1st"/>
    <property type="match status" value="1"/>
</dbReference>
<dbReference type="OrthoDB" id="98233at2157"/>
<dbReference type="RefSeq" id="WP_133517179.1">
    <property type="nucleotide sequence ID" value="NZ_JAHDUW010000002.1"/>
</dbReference>
<dbReference type="PANTHER" id="PTHR30624">
    <property type="entry name" value="UNCHARACTERIZED PROTEIN TLDD AND PMBA"/>
    <property type="match status" value="1"/>
</dbReference>
<dbReference type="Gene3D" id="3.30.2290.10">
    <property type="entry name" value="PmbA/TldD superfamily"/>
    <property type="match status" value="1"/>
</dbReference>
<dbReference type="Pfam" id="PF19289">
    <property type="entry name" value="PmbA_TldD_3rd"/>
    <property type="match status" value="1"/>
</dbReference>
<dbReference type="PIRSF" id="PIRSF004919">
    <property type="entry name" value="TldD"/>
    <property type="match status" value="1"/>
</dbReference>
<comment type="caution">
    <text evidence="8">The sequence shown here is derived from an EMBL/GenBank/DDBJ whole genome shotgun (WGS) entry which is preliminary data.</text>
</comment>
<feature type="domain" description="Metalloprotease TldD/E central" evidence="7">
    <location>
        <begin position="100"/>
        <end position="206"/>
    </location>
</feature>
<evidence type="ECO:0000313" key="8">
    <source>
        <dbReference type="EMBL" id="TDQ69385.1"/>
    </source>
</evidence>
<keyword evidence="2" id="KW-0645">Protease</keyword>
<evidence type="ECO:0000313" key="9">
    <source>
        <dbReference type="Proteomes" id="UP000294855"/>
    </source>
</evidence>
<evidence type="ECO:0000259" key="5">
    <source>
        <dbReference type="Pfam" id="PF01523"/>
    </source>
</evidence>
<dbReference type="InterPro" id="IPR025502">
    <property type="entry name" value="TldD"/>
</dbReference>
<proteinExistence type="inferred from homology"/>
<evidence type="ECO:0000256" key="1">
    <source>
        <dbReference type="ARBA" id="ARBA00005836"/>
    </source>
</evidence>
<evidence type="ECO:0000259" key="6">
    <source>
        <dbReference type="Pfam" id="PF19289"/>
    </source>
</evidence>
<feature type="domain" description="Metalloprotease TldD/E C-terminal" evidence="6">
    <location>
        <begin position="214"/>
        <end position="442"/>
    </location>
</feature>
<dbReference type="InterPro" id="IPR051463">
    <property type="entry name" value="Peptidase_U62_metallo"/>
</dbReference>
<evidence type="ECO:0000256" key="4">
    <source>
        <dbReference type="ARBA" id="ARBA00023049"/>
    </source>
</evidence>
<dbReference type="GO" id="GO:0005829">
    <property type="term" value="C:cytosol"/>
    <property type="evidence" value="ECO:0007669"/>
    <property type="project" value="TreeGrafter"/>
</dbReference>
<gene>
    <name evidence="8" type="ORF">C7391_0710</name>
</gene>
<dbReference type="Pfam" id="PF19290">
    <property type="entry name" value="PmbA_TldD_2nd"/>
    <property type="match status" value="1"/>
</dbReference>
<dbReference type="InterPro" id="IPR002510">
    <property type="entry name" value="Metalloprtase-TldD/E_N"/>
</dbReference>
<dbReference type="AlphaFoldDB" id="A0A484F5B6"/>
<keyword evidence="3" id="KW-0378">Hydrolase</keyword>
<organism evidence="8 9">
    <name type="scientific">Methanimicrococcus blatticola</name>
    <dbReference type="NCBI Taxonomy" id="91560"/>
    <lineage>
        <taxon>Archaea</taxon>
        <taxon>Methanobacteriati</taxon>
        <taxon>Methanobacteriota</taxon>
        <taxon>Stenosarchaea group</taxon>
        <taxon>Methanomicrobia</taxon>
        <taxon>Methanosarcinales</taxon>
        <taxon>Methanosarcinaceae</taxon>
        <taxon>Methanimicrococcus</taxon>
    </lineage>
</organism>
<evidence type="ECO:0000259" key="7">
    <source>
        <dbReference type="Pfam" id="PF19290"/>
    </source>
</evidence>
<dbReference type="InterPro" id="IPR036059">
    <property type="entry name" value="TldD/PmbA_sf"/>
</dbReference>
<keyword evidence="9" id="KW-1185">Reference proteome</keyword>